<evidence type="ECO:0000313" key="1">
    <source>
        <dbReference type="EMBL" id="CAG9811044.1"/>
    </source>
</evidence>
<protein>
    <submittedName>
        <fullName evidence="1">Uncharacterized protein</fullName>
    </submittedName>
</protein>
<sequence length="237" mass="27790">MKINETFENFKGFSKLSKVLWITRQFGRNLLQRAAVNSKEVKTHQILWKELRDSCKSDDEFLEILKEVDEDENNVFNLAAAFTTSEEFEFMISELEKLKNDKETKKVLKSFGLVNKNLLQSAAIYNKSLKTNQKIWTIICKYFDAEEILELVEHCDKDGDNLLCCAVNCNTKEIVEFSWNQIKYLKVTKELQTEYLNRKGYQGKNLHQLALENQSNDSEVAAWVQEIMKEYKIVFTK</sequence>
<accession>A0A9N9S6H4</accession>
<dbReference type="AlphaFoldDB" id="A0A9N9S6H4"/>
<organism evidence="1 2">
    <name type="scientific">Chironomus riparius</name>
    <dbReference type="NCBI Taxonomy" id="315576"/>
    <lineage>
        <taxon>Eukaryota</taxon>
        <taxon>Metazoa</taxon>
        <taxon>Ecdysozoa</taxon>
        <taxon>Arthropoda</taxon>
        <taxon>Hexapoda</taxon>
        <taxon>Insecta</taxon>
        <taxon>Pterygota</taxon>
        <taxon>Neoptera</taxon>
        <taxon>Endopterygota</taxon>
        <taxon>Diptera</taxon>
        <taxon>Nematocera</taxon>
        <taxon>Chironomoidea</taxon>
        <taxon>Chironomidae</taxon>
        <taxon>Chironominae</taxon>
        <taxon>Chironomus</taxon>
    </lineage>
</organism>
<dbReference type="EMBL" id="OU895880">
    <property type="protein sequence ID" value="CAG9811044.1"/>
    <property type="molecule type" value="Genomic_DNA"/>
</dbReference>
<dbReference type="Gene3D" id="1.25.40.20">
    <property type="entry name" value="Ankyrin repeat-containing domain"/>
    <property type="match status" value="1"/>
</dbReference>
<keyword evidence="2" id="KW-1185">Reference proteome</keyword>
<evidence type="ECO:0000313" key="2">
    <source>
        <dbReference type="Proteomes" id="UP001153620"/>
    </source>
</evidence>
<reference evidence="1" key="1">
    <citation type="submission" date="2022-01" db="EMBL/GenBank/DDBJ databases">
        <authorList>
            <person name="King R."/>
        </authorList>
    </citation>
    <scope>NUCLEOTIDE SEQUENCE</scope>
</reference>
<proteinExistence type="predicted"/>
<dbReference type="Proteomes" id="UP001153620">
    <property type="component" value="Chromosome 4"/>
</dbReference>
<reference evidence="1" key="2">
    <citation type="submission" date="2022-10" db="EMBL/GenBank/DDBJ databases">
        <authorList>
            <consortium name="ENA_rothamsted_submissions"/>
            <consortium name="culmorum"/>
            <person name="King R."/>
        </authorList>
    </citation>
    <scope>NUCLEOTIDE SEQUENCE</scope>
</reference>
<dbReference type="InterPro" id="IPR036770">
    <property type="entry name" value="Ankyrin_rpt-contain_sf"/>
</dbReference>
<gene>
    <name evidence="1" type="ORF">CHIRRI_LOCUS13853</name>
</gene>
<name>A0A9N9S6H4_9DIPT</name>